<comment type="caution">
    <text evidence="1">The sequence shown here is derived from an EMBL/GenBank/DDBJ whole genome shotgun (WGS) entry which is preliminary data.</text>
</comment>
<dbReference type="InterPro" id="IPR004255">
    <property type="entry name" value="O-acyltransferase_WSD1_N"/>
</dbReference>
<dbReference type="Pfam" id="PF03007">
    <property type="entry name" value="WS_DGAT_cat"/>
    <property type="match status" value="1"/>
</dbReference>
<gene>
    <name evidence="1" type="ORF">A7J15_01660</name>
</gene>
<evidence type="ECO:0000313" key="1">
    <source>
        <dbReference type="EMBL" id="OCG75779.1"/>
    </source>
</evidence>
<reference evidence="1 2" key="1">
    <citation type="submission" date="2016-05" db="EMBL/GenBank/DDBJ databases">
        <authorList>
            <person name="Lavstsen T."/>
            <person name="Jespersen J.S."/>
        </authorList>
    </citation>
    <scope>NUCLEOTIDE SEQUENCE [LARGE SCALE GENOMIC DNA]</scope>
    <source>
        <strain evidence="1 2">YLB-01</strain>
    </source>
</reference>
<organism evidence="1 2">
    <name type="scientific">Microbacterium sediminis</name>
    <dbReference type="NCBI Taxonomy" id="904291"/>
    <lineage>
        <taxon>Bacteria</taxon>
        <taxon>Bacillati</taxon>
        <taxon>Actinomycetota</taxon>
        <taxon>Actinomycetes</taxon>
        <taxon>Micrococcales</taxon>
        <taxon>Microbacteriaceae</taxon>
        <taxon>Microbacterium</taxon>
    </lineage>
</organism>
<dbReference type="EMBL" id="LXMD01000012">
    <property type="protein sequence ID" value="OCG75779.1"/>
    <property type="molecule type" value="Genomic_DNA"/>
</dbReference>
<accession>A0A1B9NGN8</accession>
<proteinExistence type="predicted"/>
<name>A0A1B9NGN8_9MICO</name>
<dbReference type="InterPro" id="IPR023213">
    <property type="entry name" value="CAT-like_dom_sf"/>
</dbReference>
<evidence type="ECO:0000313" key="2">
    <source>
        <dbReference type="Proteomes" id="UP000093355"/>
    </source>
</evidence>
<protein>
    <submittedName>
        <fullName evidence="1">Uncharacterized protein</fullName>
    </submittedName>
</protein>
<dbReference type="GO" id="GO:0004144">
    <property type="term" value="F:diacylglycerol O-acyltransferase activity"/>
    <property type="evidence" value="ECO:0007669"/>
    <property type="project" value="InterPro"/>
</dbReference>
<dbReference type="RefSeq" id="WP_067023384.1">
    <property type="nucleotide sequence ID" value="NZ_CP038256.1"/>
</dbReference>
<keyword evidence="2" id="KW-1185">Reference proteome</keyword>
<dbReference type="OrthoDB" id="9810950at2"/>
<sequence length="442" mass="48523">MTLTDARRDPPPPTAHAEFMQVWEEGYVSRRIAFETMHTPGLFIAEGGPLRAADGTLDRARITRFVDAMMASHPAFRVRLQRSLLGLTPPAWVPDDRFALARHLRFADEPADLATADLRTLAGSNDEPLSLRHPLWRVRITELTSGDVAVGMTMHHASMDGMSGMRLFSATSTASADAPLPDPVDPFAGVRPARAWELPVRALRAWWRRTGTPSSAWRDWRAKPARRRLRRVAARLTLPLRYDRGGDAARAAALPPRHSAYRDVDAAPASRRAREFGGTLGSLQAAALIAAWPGADRVVRLRFPVSFHRAGPDDTARNNVRDMEVFGDADAPFDRTVASVQEQVASRDDSRPYPPVPGTPIGYSTVIPWVSRPRYFCGAEILHMIPFPASLGHDALSAAGILYRGRLFVGATMPIAADVEATAGRIFELMTGEPDTGRPSPR</sequence>
<dbReference type="GO" id="GO:0045017">
    <property type="term" value="P:glycerolipid biosynthetic process"/>
    <property type="evidence" value="ECO:0007669"/>
    <property type="project" value="InterPro"/>
</dbReference>
<dbReference type="Proteomes" id="UP000093355">
    <property type="component" value="Unassembled WGS sequence"/>
</dbReference>
<dbReference type="STRING" id="904291.A7J15_01660"/>
<dbReference type="AlphaFoldDB" id="A0A1B9NGN8"/>
<dbReference type="Gene3D" id="3.30.559.10">
    <property type="entry name" value="Chloramphenicol acetyltransferase-like domain"/>
    <property type="match status" value="1"/>
</dbReference>
<dbReference type="SUPFAM" id="SSF52777">
    <property type="entry name" value="CoA-dependent acyltransferases"/>
    <property type="match status" value="1"/>
</dbReference>